<proteinExistence type="inferred from homology"/>
<dbReference type="SUPFAM" id="SSF56815">
    <property type="entry name" value="Sec1/munc18-like (SM) proteins"/>
    <property type="match status" value="1"/>
</dbReference>
<dbReference type="PANTHER" id="PTHR11679">
    <property type="entry name" value="VESICLE PROTEIN SORTING-ASSOCIATED"/>
    <property type="match status" value="1"/>
</dbReference>
<dbReference type="InterPro" id="IPR036045">
    <property type="entry name" value="Sec1-like_sf"/>
</dbReference>
<reference evidence="2 3" key="1">
    <citation type="journal article" date="2018" name="Science">
        <title>The opium poppy genome and morphinan production.</title>
        <authorList>
            <person name="Guo L."/>
            <person name="Winzer T."/>
            <person name="Yang X."/>
            <person name="Li Y."/>
            <person name="Ning Z."/>
            <person name="He Z."/>
            <person name="Teodor R."/>
            <person name="Lu Y."/>
            <person name="Bowser T.A."/>
            <person name="Graham I.A."/>
            <person name="Ye K."/>
        </authorList>
    </citation>
    <scope>NUCLEOTIDE SEQUENCE [LARGE SCALE GENOMIC DNA]</scope>
    <source>
        <strain evidence="3">cv. HN1</strain>
        <tissue evidence="2">Leaves</tissue>
    </source>
</reference>
<dbReference type="GO" id="GO:0016192">
    <property type="term" value="P:vesicle-mediated transport"/>
    <property type="evidence" value="ECO:0007669"/>
    <property type="project" value="InterPro"/>
</dbReference>
<evidence type="ECO:0000256" key="1">
    <source>
        <dbReference type="ARBA" id="ARBA00009884"/>
    </source>
</evidence>
<evidence type="ECO:0000313" key="2">
    <source>
        <dbReference type="EMBL" id="RZC57469.1"/>
    </source>
</evidence>
<dbReference type="Gene3D" id="3.40.50.2060">
    <property type="match status" value="1"/>
</dbReference>
<gene>
    <name evidence="2" type="ORF">C5167_004769</name>
</gene>
<name>A0A4Y7JCK4_PAPSO</name>
<dbReference type="Proteomes" id="UP000316621">
    <property type="component" value="Chromosome 4"/>
</dbReference>
<accession>A0A4Y7JCK4</accession>
<dbReference type="InterPro" id="IPR001619">
    <property type="entry name" value="Sec1-like"/>
</dbReference>
<keyword evidence="3" id="KW-1185">Reference proteome</keyword>
<organism evidence="2 3">
    <name type="scientific">Papaver somniferum</name>
    <name type="common">Opium poppy</name>
    <dbReference type="NCBI Taxonomy" id="3469"/>
    <lineage>
        <taxon>Eukaryota</taxon>
        <taxon>Viridiplantae</taxon>
        <taxon>Streptophyta</taxon>
        <taxon>Embryophyta</taxon>
        <taxon>Tracheophyta</taxon>
        <taxon>Spermatophyta</taxon>
        <taxon>Magnoliopsida</taxon>
        <taxon>Ranunculales</taxon>
        <taxon>Papaveraceae</taxon>
        <taxon>Papaveroideae</taxon>
        <taxon>Papaver</taxon>
    </lineage>
</organism>
<dbReference type="EMBL" id="CM010718">
    <property type="protein sequence ID" value="RZC57469.1"/>
    <property type="molecule type" value="Genomic_DNA"/>
</dbReference>
<comment type="similarity">
    <text evidence="1">Belongs to the STXBP/unc-18/SEC1 family.</text>
</comment>
<evidence type="ECO:0000313" key="3">
    <source>
        <dbReference type="Proteomes" id="UP000316621"/>
    </source>
</evidence>
<dbReference type="InterPro" id="IPR043154">
    <property type="entry name" value="Sec-1-like_dom1"/>
</dbReference>
<dbReference type="AlphaFoldDB" id="A0A4Y7JCK4"/>
<dbReference type="Gramene" id="RZC57469">
    <property type="protein sequence ID" value="RZC57469"/>
    <property type="gene ID" value="C5167_004769"/>
</dbReference>
<dbReference type="Pfam" id="PF00995">
    <property type="entry name" value="Sec1"/>
    <property type="match status" value="1"/>
</dbReference>
<sequence>MLHSTKLTWKVPVVYKVTAKVMSCSCNMADITDKGVSLVEDLHKPRQPFPSMDAIYFIQLLRQNAVKVLSDMLGRGPLYKKRNWLILSRIYECKASHHIGALEEGFVPDNERALEELYGENMQTTYPHEACLNAMASRIVTVFASLRQLSFVWYHAAKVDGSAEMTFRDIKLAAFAGERLHEKMTSFVSKINLQKYNRGLSSLQLSASSAGSDSPSTGDPTVSIAEGKIMCVDAIIEHQRLLQLMKGELVKGLLPQSSVHPDYTMQTIQELAEGTCLMTYEYLRTALWDAIFTTLP</sequence>
<dbReference type="STRING" id="3469.A0A4Y7JCK4"/>
<protein>
    <submittedName>
        <fullName evidence="2">Uncharacterized protein</fullName>
    </submittedName>
</protein>